<dbReference type="KEGG" id="mej:Q7A_2366"/>
<sequence>MQCLKILLAGNNVFIDVSRLQRIDTAALQLLYQFQQQAEKYDIQVHWSVMSDSFQDAVSLSGLSFKMTDQPSVADNDSMENN</sequence>
<feature type="domain" description="STAS" evidence="1">
    <location>
        <begin position="1"/>
        <end position="63"/>
    </location>
</feature>
<dbReference type="SUPFAM" id="SSF52091">
    <property type="entry name" value="SpoIIaa-like"/>
    <property type="match status" value="1"/>
</dbReference>
<dbReference type="STRING" id="754476.Q7A_2366"/>
<dbReference type="Proteomes" id="UP000009144">
    <property type="component" value="Chromosome"/>
</dbReference>
<dbReference type="InterPro" id="IPR036513">
    <property type="entry name" value="STAS_dom_sf"/>
</dbReference>
<evidence type="ECO:0000313" key="3">
    <source>
        <dbReference type="Proteomes" id="UP000009144"/>
    </source>
</evidence>
<dbReference type="Pfam" id="PF13466">
    <property type="entry name" value="STAS_2"/>
    <property type="match status" value="1"/>
</dbReference>
<organism evidence="2 3">
    <name type="scientific">Methylophaga nitratireducenticrescens</name>
    <dbReference type="NCBI Taxonomy" id="754476"/>
    <lineage>
        <taxon>Bacteria</taxon>
        <taxon>Pseudomonadati</taxon>
        <taxon>Pseudomonadota</taxon>
        <taxon>Gammaproteobacteria</taxon>
        <taxon>Thiotrichales</taxon>
        <taxon>Piscirickettsiaceae</taxon>
        <taxon>Methylophaga</taxon>
    </lineage>
</organism>
<reference evidence="2 3" key="1">
    <citation type="journal article" date="2012" name="J. Bacteriol.">
        <title>Complete genome sequences of Methylophaga sp. strain JAM1 and Methylophaga sp. strain JAM7.</title>
        <authorList>
            <person name="Villeneuve C."/>
            <person name="Martineau C."/>
            <person name="Mauffrey F."/>
            <person name="Villemur R."/>
        </authorList>
    </citation>
    <scope>NUCLEOTIDE SEQUENCE [LARGE SCALE GENOMIC DNA]</scope>
    <source>
        <strain evidence="2 3">JAM1</strain>
    </source>
</reference>
<dbReference type="Gene3D" id="3.30.750.24">
    <property type="entry name" value="STAS domain"/>
    <property type="match status" value="1"/>
</dbReference>
<protein>
    <submittedName>
        <fullName evidence="2">Anti-anti-sigma regulatory factor (Antagonist of anti-sigma factor)</fullName>
    </submittedName>
</protein>
<keyword evidence="3" id="KW-1185">Reference proteome</keyword>
<reference evidence="2 3" key="2">
    <citation type="journal article" date="2013" name="Int. J. Syst. Evol. Microbiol.">
        <title>Methylophaga nitratireducenticrescens sp. nov. and Methylophaga frappieri sp. nov., isolated from the biofilm of the methanol-fed denitrification system treating the seawater at the Montreal Biodome.</title>
        <authorList>
            <person name="Villeneuve C."/>
            <person name="Martineau C."/>
            <person name="Mauffrey F."/>
            <person name="Villemur R."/>
        </authorList>
    </citation>
    <scope>NUCLEOTIDE SEQUENCE [LARGE SCALE GENOMIC DNA]</scope>
    <source>
        <strain evidence="2 3">JAM1</strain>
    </source>
</reference>
<dbReference type="EMBL" id="CP003390">
    <property type="protein sequence ID" value="AFI85166.1"/>
    <property type="molecule type" value="Genomic_DNA"/>
</dbReference>
<dbReference type="InterPro" id="IPR058548">
    <property type="entry name" value="MlaB-like_STAS"/>
</dbReference>
<dbReference type="AlphaFoldDB" id="I1XL97"/>
<evidence type="ECO:0000259" key="1">
    <source>
        <dbReference type="PROSITE" id="PS50801"/>
    </source>
</evidence>
<name>I1XL97_METNJ</name>
<dbReference type="PATRIC" id="fig|754476.3.peg.2329"/>
<dbReference type="HOGENOM" id="CLU_2554371_0_0_6"/>
<gene>
    <name evidence="2" type="ordered locus">Q7A_2366</name>
</gene>
<evidence type="ECO:0000313" key="2">
    <source>
        <dbReference type="EMBL" id="AFI85166.1"/>
    </source>
</evidence>
<dbReference type="PROSITE" id="PS50801">
    <property type="entry name" value="STAS"/>
    <property type="match status" value="1"/>
</dbReference>
<dbReference type="InterPro" id="IPR002645">
    <property type="entry name" value="STAS_dom"/>
</dbReference>
<accession>I1XL97</accession>
<proteinExistence type="predicted"/>